<dbReference type="InterPro" id="IPR029479">
    <property type="entry name" value="Nitroreductase"/>
</dbReference>
<protein>
    <submittedName>
        <fullName evidence="6">Nitroreductase family protein</fullName>
    </submittedName>
</protein>
<keyword evidence="2" id="KW-0288">FMN</keyword>
<dbReference type="NCBIfam" id="NF003768">
    <property type="entry name" value="PRK05365.1"/>
    <property type="match status" value="1"/>
</dbReference>
<evidence type="ECO:0000313" key="6">
    <source>
        <dbReference type="EMBL" id="GII22977.1"/>
    </source>
</evidence>
<dbReference type="Pfam" id="PF00881">
    <property type="entry name" value="Nitroreductase"/>
    <property type="match status" value="1"/>
</dbReference>
<dbReference type="PANTHER" id="PTHR43543:SF1">
    <property type="entry name" value="MALONIC SEMIALDEHYDE REDUCTASE RUTE-RELATED"/>
    <property type="match status" value="1"/>
</dbReference>
<dbReference type="SUPFAM" id="SSF55469">
    <property type="entry name" value="FMN-dependent nitroreductase-like"/>
    <property type="match status" value="1"/>
</dbReference>
<proteinExistence type="predicted"/>
<evidence type="ECO:0000256" key="2">
    <source>
        <dbReference type="ARBA" id="ARBA00022643"/>
    </source>
</evidence>
<dbReference type="Gene3D" id="3.40.109.10">
    <property type="entry name" value="NADH Oxidase"/>
    <property type="match status" value="1"/>
</dbReference>
<dbReference type="InterPro" id="IPR000415">
    <property type="entry name" value="Nitroreductase-like"/>
</dbReference>
<keyword evidence="3" id="KW-0521">NADP</keyword>
<dbReference type="CDD" id="cd02148">
    <property type="entry name" value="RutE-like"/>
    <property type="match status" value="1"/>
</dbReference>
<evidence type="ECO:0000256" key="4">
    <source>
        <dbReference type="ARBA" id="ARBA00023002"/>
    </source>
</evidence>
<name>A0A8J3TD51_9ACTN</name>
<evidence type="ECO:0000313" key="7">
    <source>
        <dbReference type="Proteomes" id="UP000599074"/>
    </source>
</evidence>
<dbReference type="InterPro" id="IPR023936">
    <property type="entry name" value="RutE-like"/>
</dbReference>
<sequence length="209" mass="23206">MTSLMTDSPSPLDLFALPAGARELLFTEARTANTFSDEPVTDAQLEAIHELTKWGPTAANTQPMRILYVRTPEARERLVGHMSDGNKEKTRTAPVVAVVAADLEFHEFVPKVFPIRPEMKDFLAGDPTGRERMARFNAALQAGYYLLAVRAAGLAAGPMTGFDVDGLDREFFPEGRWTSLMVVNIGKPGHNAWFDRLPRLDYDEVTRVV</sequence>
<dbReference type="EMBL" id="BOON01000024">
    <property type="protein sequence ID" value="GII22977.1"/>
    <property type="molecule type" value="Genomic_DNA"/>
</dbReference>
<dbReference type="InterPro" id="IPR050461">
    <property type="entry name" value="Nitroreductase_HadB/RutE"/>
</dbReference>
<evidence type="ECO:0000256" key="3">
    <source>
        <dbReference type="ARBA" id="ARBA00022857"/>
    </source>
</evidence>
<dbReference type="AlphaFoldDB" id="A0A8J3TD51"/>
<keyword evidence="7" id="KW-1185">Reference proteome</keyword>
<reference evidence="6" key="1">
    <citation type="submission" date="2021-01" db="EMBL/GenBank/DDBJ databases">
        <title>Whole genome shotgun sequence of Planosporangium mesophilum NBRC 109066.</title>
        <authorList>
            <person name="Komaki H."/>
            <person name="Tamura T."/>
        </authorList>
    </citation>
    <scope>NUCLEOTIDE SEQUENCE</scope>
    <source>
        <strain evidence="6">NBRC 109066</strain>
    </source>
</reference>
<dbReference type="RefSeq" id="WP_239088195.1">
    <property type="nucleotide sequence ID" value="NZ_BOON01000024.1"/>
</dbReference>
<evidence type="ECO:0000259" key="5">
    <source>
        <dbReference type="Pfam" id="PF00881"/>
    </source>
</evidence>
<gene>
    <name evidence="6" type="ORF">Pme01_25740</name>
</gene>
<feature type="domain" description="Nitroreductase" evidence="5">
    <location>
        <begin position="30"/>
        <end position="187"/>
    </location>
</feature>
<organism evidence="6 7">
    <name type="scientific">Planosporangium mesophilum</name>
    <dbReference type="NCBI Taxonomy" id="689768"/>
    <lineage>
        <taxon>Bacteria</taxon>
        <taxon>Bacillati</taxon>
        <taxon>Actinomycetota</taxon>
        <taxon>Actinomycetes</taxon>
        <taxon>Micromonosporales</taxon>
        <taxon>Micromonosporaceae</taxon>
        <taxon>Planosporangium</taxon>
    </lineage>
</organism>
<keyword evidence="1" id="KW-0285">Flavoprotein</keyword>
<dbReference type="PANTHER" id="PTHR43543">
    <property type="entry name" value="MALONIC SEMIALDEHYDE REDUCTASE RUTE-RELATED"/>
    <property type="match status" value="1"/>
</dbReference>
<dbReference type="GO" id="GO:0016491">
    <property type="term" value="F:oxidoreductase activity"/>
    <property type="evidence" value="ECO:0007669"/>
    <property type="project" value="UniProtKB-KW"/>
</dbReference>
<keyword evidence="4" id="KW-0560">Oxidoreductase</keyword>
<comment type="caution">
    <text evidence="6">The sequence shown here is derived from an EMBL/GenBank/DDBJ whole genome shotgun (WGS) entry which is preliminary data.</text>
</comment>
<dbReference type="Proteomes" id="UP000599074">
    <property type="component" value="Unassembled WGS sequence"/>
</dbReference>
<accession>A0A8J3TD51</accession>
<evidence type="ECO:0000256" key="1">
    <source>
        <dbReference type="ARBA" id="ARBA00022630"/>
    </source>
</evidence>